<organism evidence="1 2">
    <name type="scientific">Nocardia cerradoensis</name>
    <dbReference type="NCBI Taxonomy" id="85688"/>
    <lineage>
        <taxon>Bacteria</taxon>
        <taxon>Bacillati</taxon>
        <taxon>Actinomycetota</taxon>
        <taxon>Actinomycetes</taxon>
        <taxon>Mycobacteriales</taxon>
        <taxon>Nocardiaceae</taxon>
        <taxon>Nocardia</taxon>
    </lineage>
</organism>
<accession>A0A231HCZ2</accession>
<name>A0A231HCZ2_9NOCA</name>
<reference evidence="1 2" key="1">
    <citation type="submission" date="2017-07" db="EMBL/GenBank/DDBJ databases">
        <title>First draft Genome Sequence of Nocardia cerradoensis isolated from human infection.</title>
        <authorList>
            <person name="Carrasco G."/>
        </authorList>
    </citation>
    <scope>NUCLEOTIDE SEQUENCE [LARGE SCALE GENOMIC DNA]</scope>
    <source>
        <strain evidence="1 2">CNM20130759</strain>
    </source>
</reference>
<sequence>MRPEGRHFANLRTLLRTYLLTLDGIGGAGTKLEMLFPFVLITVIPSGGDNYLWSRQTVDIEVFHSDYAAGADFTRHVHDHMMRLRHTYVDGVPISDVVNINNFGDLDYQDDTVHRWIAEYEIESSVDSATL</sequence>
<dbReference type="RefSeq" id="WP_094024802.1">
    <property type="nucleotide sequence ID" value="NZ_NGAF01000002.1"/>
</dbReference>
<protein>
    <recommendedName>
        <fullName evidence="3">Tail terminator</fullName>
    </recommendedName>
</protein>
<dbReference type="Proteomes" id="UP000215506">
    <property type="component" value="Unassembled WGS sequence"/>
</dbReference>
<gene>
    <name evidence="1" type="ORF">B7C42_01647</name>
</gene>
<dbReference type="AlphaFoldDB" id="A0A231HCZ2"/>
<proteinExistence type="predicted"/>
<evidence type="ECO:0000313" key="1">
    <source>
        <dbReference type="EMBL" id="OXR46672.1"/>
    </source>
</evidence>
<evidence type="ECO:0008006" key="3">
    <source>
        <dbReference type="Google" id="ProtNLM"/>
    </source>
</evidence>
<comment type="caution">
    <text evidence="1">The sequence shown here is derived from an EMBL/GenBank/DDBJ whole genome shotgun (WGS) entry which is preliminary data.</text>
</comment>
<evidence type="ECO:0000313" key="2">
    <source>
        <dbReference type="Proteomes" id="UP000215506"/>
    </source>
</evidence>
<keyword evidence="2" id="KW-1185">Reference proteome</keyword>
<dbReference type="EMBL" id="NGAF01000002">
    <property type="protein sequence ID" value="OXR46672.1"/>
    <property type="molecule type" value="Genomic_DNA"/>
</dbReference>